<protein>
    <submittedName>
        <fullName evidence="1">Uncharacterized protein</fullName>
    </submittedName>
</protein>
<dbReference type="EMBL" id="JYFE01000080">
    <property type="protein sequence ID" value="KIT14384.1"/>
    <property type="molecule type" value="Genomic_DNA"/>
</dbReference>
<sequence length="244" mass="27638">MLDSSTDIRAIRQDALGAAGPAASLRRRARGYLDLYHAPNGTCLFALVEAHGALWAAWYLACAKCAALPLALLDPTVRMSPAKRYRQFATYVDALKEINQLVMVETYVLIHTIKRHGPEGAIAEGIPADLAHDYARALDGPKPSAETLRDLYHRHFTWEQDRVISDKLDDAFAVFTWSLMRSLCQRPWVWFSYFKVGKSMNFRSFTDKVERIEKGLIAVDRAIEFGPERLARRSDLRLKIFPGL</sequence>
<proteinExistence type="predicted"/>
<keyword evidence="2" id="KW-1185">Reference proteome</keyword>
<name>A0A0D1E9N7_9RHOB</name>
<dbReference type="RefSeq" id="WP_043920717.1">
    <property type="nucleotide sequence ID" value="NZ_FZPF01000003.1"/>
</dbReference>
<evidence type="ECO:0000313" key="2">
    <source>
        <dbReference type="Proteomes" id="UP000032232"/>
    </source>
</evidence>
<organism evidence="1 2">
    <name type="scientific">Jannaschia aquimarina</name>
    <dbReference type="NCBI Taxonomy" id="935700"/>
    <lineage>
        <taxon>Bacteria</taxon>
        <taxon>Pseudomonadati</taxon>
        <taxon>Pseudomonadota</taxon>
        <taxon>Alphaproteobacteria</taxon>
        <taxon>Rhodobacterales</taxon>
        <taxon>Roseobacteraceae</taxon>
        <taxon>Jannaschia</taxon>
    </lineage>
</organism>
<reference evidence="1 2" key="1">
    <citation type="submission" date="2015-02" db="EMBL/GenBank/DDBJ databases">
        <title>Genome Sequence of Jannaschia aquimarina DSM28248, a member of the Roseobacter clade.</title>
        <authorList>
            <person name="Voget S."/>
            <person name="Daniel R."/>
        </authorList>
    </citation>
    <scope>NUCLEOTIDE SEQUENCE [LARGE SCALE GENOMIC DNA]</scope>
    <source>
        <strain evidence="1 2">GSW-M26</strain>
    </source>
</reference>
<evidence type="ECO:0000313" key="1">
    <source>
        <dbReference type="EMBL" id="KIT14384.1"/>
    </source>
</evidence>
<accession>A0A0D1E9N7</accession>
<dbReference type="PATRIC" id="fig|935700.4.peg.4097"/>
<dbReference type="OrthoDB" id="9151155at2"/>
<gene>
    <name evidence="1" type="ORF">jaqu_39740</name>
</gene>
<dbReference type="Proteomes" id="UP000032232">
    <property type="component" value="Unassembled WGS sequence"/>
</dbReference>
<comment type="caution">
    <text evidence="1">The sequence shown here is derived from an EMBL/GenBank/DDBJ whole genome shotgun (WGS) entry which is preliminary data.</text>
</comment>
<dbReference type="AlphaFoldDB" id="A0A0D1E9N7"/>